<evidence type="ECO:0000256" key="1">
    <source>
        <dbReference type="SAM" id="Phobius"/>
    </source>
</evidence>
<feature type="chain" id="PRO_5013040027" evidence="2">
    <location>
        <begin position="16"/>
        <end position="306"/>
    </location>
</feature>
<feature type="signal peptide" evidence="2">
    <location>
        <begin position="1"/>
        <end position="15"/>
    </location>
</feature>
<keyword evidence="1" id="KW-0472">Membrane</keyword>
<reference evidence="4" key="1">
    <citation type="submission" date="2017-02" db="UniProtKB">
        <authorList>
            <consortium name="WormBaseParasite"/>
        </authorList>
    </citation>
    <scope>IDENTIFICATION</scope>
</reference>
<accession>A0A0M3I334</accession>
<feature type="transmembrane region" description="Helical" evidence="1">
    <location>
        <begin position="180"/>
        <end position="202"/>
    </location>
</feature>
<name>A0A0M3I334_ASCLU</name>
<evidence type="ECO:0000313" key="3">
    <source>
        <dbReference type="Proteomes" id="UP000036681"/>
    </source>
</evidence>
<feature type="transmembrane region" description="Helical" evidence="1">
    <location>
        <begin position="235"/>
        <end position="255"/>
    </location>
</feature>
<keyword evidence="1" id="KW-0812">Transmembrane</keyword>
<proteinExistence type="predicted"/>
<organism evidence="3 4">
    <name type="scientific">Ascaris lumbricoides</name>
    <name type="common">Giant roundworm</name>
    <dbReference type="NCBI Taxonomy" id="6252"/>
    <lineage>
        <taxon>Eukaryota</taxon>
        <taxon>Metazoa</taxon>
        <taxon>Ecdysozoa</taxon>
        <taxon>Nematoda</taxon>
        <taxon>Chromadorea</taxon>
        <taxon>Rhabditida</taxon>
        <taxon>Spirurina</taxon>
        <taxon>Ascaridomorpha</taxon>
        <taxon>Ascaridoidea</taxon>
        <taxon>Ascarididae</taxon>
        <taxon>Ascaris</taxon>
    </lineage>
</organism>
<keyword evidence="3" id="KW-1185">Reference proteome</keyword>
<sequence length="306" mass="34288">MHWLTICILVLVASGVVLVGITHIEPDAVRQVMNNLHSLFMLKLESFSSCDTRSQHMSSLLMSFAIANTLGDDRVDDKDFAFKVAYVLLGSTAFLLIVSLLTRESERRLDAIFASNKRNDENICSKSLERTSDLSEEHFLAHVQRKRAARLHAGNQVFGGNKLELYEEESRSIRHALRPAFAVLLILLLCILLGAVFLHLIVYPTNCLITDIFANFFYITTTSSPKWIYLNNPSIWQLLFLYANLFVGSVLAYLAGLRPLDSYPTGIWAQFVALHPGVGKCFQTSSASCPPVAFVHKPEWGLSDLH</sequence>
<feature type="transmembrane region" description="Helical" evidence="1">
    <location>
        <begin position="80"/>
        <end position="101"/>
    </location>
</feature>
<protein>
    <submittedName>
        <fullName evidence="4">TRP domain-containing protein</fullName>
    </submittedName>
</protein>
<evidence type="ECO:0000256" key="2">
    <source>
        <dbReference type="SAM" id="SignalP"/>
    </source>
</evidence>
<keyword evidence="1" id="KW-1133">Transmembrane helix</keyword>
<dbReference type="Proteomes" id="UP000036681">
    <property type="component" value="Unplaced"/>
</dbReference>
<dbReference type="WBParaSite" id="ALUE_0001099701-mRNA-1">
    <property type="protein sequence ID" value="ALUE_0001099701-mRNA-1"/>
    <property type="gene ID" value="ALUE_0001099701"/>
</dbReference>
<dbReference type="AlphaFoldDB" id="A0A0M3I334"/>
<keyword evidence="2" id="KW-0732">Signal</keyword>
<evidence type="ECO:0000313" key="4">
    <source>
        <dbReference type="WBParaSite" id="ALUE_0001099701-mRNA-1"/>
    </source>
</evidence>